<dbReference type="SUPFAM" id="SSF82866">
    <property type="entry name" value="Multidrug efflux transporter AcrB transmembrane domain"/>
    <property type="match status" value="1"/>
</dbReference>
<dbReference type="InterPro" id="IPR022813">
    <property type="entry name" value="SecD/SecF_arch_bac"/>
</dbReference>
<sequence length="318" mass="34380">MRSHFSHELPIIKYRHVFLGLSAVFIVLSLAGLLVRGLVFGIEFSGGTEIDFYNTGSISIDQMRNALSEAQEGSATVQTTLTDGSAGFLVRSDTTDPKVATEHAQQAAKTLSLPDTSYQVTTIGPDWGSNVTHSSALAFGLALVAIIAYIAIRYEYKMALCAVASLVHDLIITVGIYAWTQTAITPNVVAALLTIMGYSLYDTVVEFHRINENAKRLNDGIHRSYNQIANFSINEVLVRTINTTITSLVPVCAMLGFGGATLKDFAFAMLIGLVLGGYSSFGVASPLLCVWKSQEPKWKKLEAKYGSGAQTKTPVEVQ</sequence>
<dbReference type="GO" id="GO:0065002">
    <property type="term" value="P:intracellular protein transmembrane transport"/>
    <property type="evidence" value="ECO:0007669"/>
    <property type="project" value="UniProtKB-UniRule"/>
</dbReference>
<reference evidence="11 12" key="1">
    <citation type="submission" date="2016-10" db="EMBL/GenBank/DDBJ databases">
        <authorList>
            <person name="Varghese N."/>
            <person name="Submissions S."/>
        </authorList>
    </citation>
    <scope>NUCLEOTIDE SEQUENCE [LARGE SCALE GENOMIC DNA]</scope>
    <source>
        <strain evidence="11 12">DSM 20586</strain>
    </source>
</reference>
<dbReference type="InterPro" id="IPR055344">
    <property type="entry name" value="SecD_SecF_C_bact"/>
</dbReference>
<evidence type="ECO:0000256" key="7">
    <source>
        <dbReference type="ARBA" id="ARBA00023010"/>
    </source>
</evidence>
<comment type="subunit">
    <text evidence="9">Forms a complex with SecD. Part of the essential Sec protein translocation apparatus which comprises SecA, SecYEG and auxiliary proteins SecDF. Other proteins may also be involved.</text>
</comment>
<dbReference type="Gene3D" id="1.20.1640.10">
    <property type="entry name" value="Multidrug efflux transporter AcrB transmembrane domain"/>
    <property type="match status" value="1"/>
</dbReference>
<dbReference type="EMBL" id="FNSH01000001">
    <property type="protein sequence ID" value="SEB97020.1"/>
    <property type="molecule type" value="Genomic_DNA"/>
</dbReference>
<keyword evidence="6 9" id="KW-1133">Transmembrane helix</keyword>
<keyword evidence="5 9" id="KW-0653">Protein transport</keyword>
<gene>
    <name evidence="9" type="primary">secF</name>
    <name evidence="11" type="ORF">SAMN04489746_1363</name>
</gene>
<dbReference type="AlphaFoldDB" id="A0AB38A7U4"/>
<evidence type="ECO:0000313" key="12">
    <source>
        <dbReference type="Proteomes" id="UP000183687"/>
    </source>
</evidence>
<keyword evidence="4 9" id="KW-0812">Transmembrane</keyword>
<dbReference type="GO" id="GO:0043952">
    <property type="term" value="P:protein transport by the Sec complex"/>
    <property type="evidence" value="ECO:0007669"/>
    <property type="project" value="UniProtKB-UniRule"/>
</dbReference>
<dbReference type="PANTHER" id="PTHR30081:SF8">
    <property type="entry name" value="PROTEIN TRANSLOCASE SUBUNIT SECF"/>
    <property type="match status" value="1"/>
</dbReference>
<evidence type="ECO:0000313" key="11">
    <source>
        <dbReference type="EMBL" id="SEB97020.1"/>
    </source>
</evidence>
<dbReference type="GO" id="GO:0015450">
    <property type="term" value="F:protein-transporting ATPase activity"/>
    <property type="evidence" value="ECO:0007669"/>
    <property type="project" value="InterPro"/>
</dbReference>
<dbReference type="InterPro" id="IPR022645">
    <property type="entry name" value="SecD/SecF_bac"/>
</dbReference>
<dbReference type="GO" id="GO:0006605">
    <property type="term" value="P:protein targeting"/>
    <property type="evidence" value="ECO:0007669"/>
    <property type="project" value="UniProtKB-UniRule"/>
</dbReference>
<evidence type="ECO:0000256" key="8">
    <source>
        <dbReference type="ARBA" id="ARBA00023136"/>
    </source>
</evidence>
<name>A0AB38A7U4_9ACTN</name>
<feature type="transmembrane region" description="Helical" evidence="9">
    <location>
        <begin position="236"/>
        <end position="259"/>
    </location>
</feature>
<feature type="domain" description="Protein export membrane protein SecD/SecF C-terminal" evidence="10">
    <location>
        <begin position="116"/>
        <end position="292"/>
    </location>
</feature>
<comment type="function">
    <text evidence="9">Part of the Sec protein translocase complex. Interacts with the SecYEG preprotein conducting channel. SecDF uses the proton motive force (PMF) to complete protein translocation after the ATP-dependent function of SecA.</text>
</comment>
<proteinExistence type="inferred from homology"/>
<feature type="transmembrane region" description="Helical" evidence="9">
    <location>
        <begin position="134"/>
        <end position="152"/>
    </location>
</feature>
<dbReference type="Pfam" id="PF02355">
    <property type="entry name" value="SecD_SecF_C"/>
    <property type="match status" value="1"/>
</dbReference>
<evidence type="ECO:0000256" key="9">
    <source>
        <dbReference type="HAMAP-Rule" id="MF_01464"/>
    </source>
</evidence>
<comment type="subcellular location">
    <subcellularLocation>
        <location evidence="1 9">Cell membrane</location>
        <topology evidence="1 9">Multi-pass membrane protein</topology>
    </subcellularLocation>
</comment>
<dbReference type="InterPro" id="IPR005665">
    <property type="entry name" value="SecF_bac"/>
</dbReference>
<evidence type="ECO:0000256" key="5">
    <source>
        <dbReference type="ARBA" id="ARBA00022927"/>
    </source>
</evidence>
<dbReference type="PRINTS" id="PR01755">
    <property type="entry name" value="SECFTRNLCASE"/>
</dbReference>
<keyword evidence="2 9" id="KW-0813">Transport</keyword>
<evidence type="ECO:0000256" key="2">
    <source>
        <dbReference type="ARBA" id="ARBA00022448"/>
    </source>
</evidence>
<evidence type="ECO:0000256" key="3">
    <source>
        <dbReference type="ARBA" id="ARBA00022475"/>
    </source>
</evidence>
<dbReference type="InterPro" id="IPR022646">
    <property type="entry name" value="SecD/SecF_CS"/>
</dbReference>
<dbReference type="NCBIfam" id="TIGR00966">
    <property type="entry name" value="transloc_SecF"/>
    <property type="match status" value="1"/>
</dbReference>
<feature type="transmembrane region" description="Helical" evidence="9">
    <location>
        <begin position="159"/>
        <end position="178"/>
    </location>
</feature>
<evidence type="ECO:0000259" key="10">
    <source>
        <dbReference type="Pfam" id="PF02355"/>
    </source>
</evidence>
<comment type="caution">
    <text evidence="11">The sequence shown here is derived from an EMBL/GenBank/DDBJ whole genome shotgun (WGS) entry which is preliminary data.</text>
</comment>
<keyword evidence="8 9" id="KW-0472">Membrane</keyword>
<dbReference type="RefSeq" id="WP_002563971.1">
    <property type="nucleotide sequence ID" value="NZ_CALJSN010000010.1"/>
</dbReference>
<protein>
    <recommendedName>
        <fullName evidence="9">Protein-export membrane protein SecF</fullName>
    </recommendedName>
</protein>
<keyword evidence="7 9" id="KW-0811">Translocation</keyword>
<dbReference type="PANTHER" id="PTHR30081">
    <property type="entry name" value="PROTEIN-EXPORT MEMBRANE PROTEIN SEC"/>
    <property type="match status" value="1"/>
</dbReference>
<evidence type="ECO:0000256" key="6">
    <source>
        <dbReference type="ARBA" id="ARBA00022989"/>
    </source>
</evidence>
<dbReference type="InterPro" id="IPR048634">
    <property type="entry name" value="SecD_SecF_C"/>
</dbReference>
<feature type="transmembrane region" description="Helical" evidence="9">
    <location>
        <begin position="12"/>
        <end position="35"/>
    </location>
</feature>
<dbReference type="NCBIfam" id="TIGR00916">
    <property type="entry name" value="2A0604s01"/>
    <property type="match status" value="1"/>
</dbReference>
<keyword evidence="3 9" id="KW-1003">Cell membrane</keyword>
<feature type="transmembrane region" description="Helical" evidence="9">
    <location>
        <begin position="184"/>
        <end position="201"/>
    </location>
</feature>
<dbReference type="Proteomes" id="UP000183687">
    <property type="component" value="Unassembled WGS sequence"/>
</dbReference>
<accession>A0AB38A7U4</accession>
<feature type="transmembrane region" description="Helical" evidence="9">
    <location>
        <begin position="265"/>
        <end position="291"/>
    </location>
</feature>
<evidence type="ECO:0000256" key="1">
    <source>
        <dbReference type="ARBA" id="ARBA00004651"/>
    </source>
</evidence>
<dbReference type="HAMAP" id="MF_01464_B">
    <property type="entry name" value="SecF_B"/>
    <property type="match status" value="1"/>
</dbReference>
<comment type="similarity">
    <text evidence="9">Belongs to the SecD/SecF family. SecF subfamily.</text>
</comment>
<dbReference type="Pfam" id="PF07549">
    <property type="entry name" value="Sec_GG"/>
    <property type="match status" value="1"/>
</dbReference>
<dbReference type="GO" id="GO:0005886">
    <property type="term" value="C:plasma membrane"/>
    <property type="evidence" value="ECO:0007669"/>
    <property type="project" value="UniProtKB-SubCell"/>
</dbReference>
<organism evidence="11 12">
    <name type="scientific">Atopobium minutum</name>
    <dbReference type="NCBI Taxonomy" id="1381"/>
    <lineage>
        <taxon>Bacteria</taxon>
        <taxon>Bacillati</taxon>
        <taxon>Actinomycetota</taxon>
        <taxon>Coriobacteriia</taxon>
        <taxon>Coriobacteriales</taxon>
        <taxon>Atopobiaceae</taxon>
        <taxon>Atopobium</taxon>
    </lineage>
</organism>
<evidence type="ECO:0000256" key="4">
    <source>
        <dbReference type="ARBA" id="ARBA00022692"/>
    </source>
</evidence>